<keyword evidence="8 15" id="KW-0675">Receptor</keyword>
<reference evidence="15 16" key="1">
    <citation type="submission" date="2020-08" db="EMBL/GenBank/DDBJ databases">
        <title>Genomic Encyclopedia of Type Strains, Phase IV (KMG-IV): sequencing the most valuable type-strain genomes for metagenomic binning, comparative biology and taxonomic classification.</title>
        <authorList>
            <person name="Goeker M."/>
        </authorList>
    </citation>
    <scope>NUCLEOTIDE SEQUENCE [LARGE SCALE GENOMIC DNA]</scope>
    <source>
        <strain evidence="15 16">DSM 7465</strain>
    </source>
</reference>
<organism evidence="15 16">
    <name type="scientific">Rhizorhapis suberifaciens</name>
    <name type="common">corky root of lettuce</name>
    <dbReference type="NCBI Taxonomy" id="13656"/>
    <lineage>
        <taxon>Bacteria</taxon>
        <taxon>Pseudomonadati</taxon>
        <taxon>Pseudomonadota</taxon>
        <taxon>Alphaproteobacteria</taxon>
        <taxon>Sphingomonadales</taxon>
        <taxon>Sphingomonadaceae</taxon>
        <taxon>Rhizorhapis</taxon>
    </lineage>
</organism>
<dbReference type="GO" id="GO:0044718">
    <property type="term" value="P:siderophore transmembrane transport"/>
    <property type="evidence" value="ECO:0007669"/>
    <property type="project" value="TreeGrafter"/>
</dbReference>
<evidence type="ECO:0000256" key="5">
    <source>
        <dbReference type="ARBA" id="ARBA00022729"/>
    </source>
</evidence>
<evidence type="ECO:0000256" key="4">
    <source>
        <dbReference type="ARBA" id="ARBA00022692"/>
    </source>
</evidence>
<keyword evidence="3 10" id="KW-1134">Transmembrane beta strand</keyword>
<feature type="signal peptide" evidence="12">
    <location>
        <begin position="1"/>
        <end position="20"/>
    </location>
</feature>
<proteinExistence type="inferred from homology"/>
<dbReference type="AlphaFoldDB" id="A0A840HWB3"/>
<dbReference type="InterPro" id="IPR039426">
    <property type="entry name" value="TonB-dep_rcpt-like"/>
</dbReference>
<evidence type="ECO:0000256" key="1">
    <source>
        <dbReference type="ARBA" id="ARBA00004571"/>
    </source>
</evidence>
<dbReference type="Proteomes" id="UP000575068">
    <property type="component" value="Unassembled WGS sequence"/>
</dbReference>
<keyword evidence="2 10" id="KW-0813">Transport</keyword>
<evidence type="ECO:0000256" key="2">
    <source>
        <dbReference type="ARBA" id="ARBA00022448"/>
    </source>
</evidence>
<dbReference type="InterPro" id="IPR012910">
    <property type="entry name" value="Plug_dom"/>
</dbReference>
<keyword evidence="7 10" id="KW-0472">Membrane</keyword>
<evidence type="ECO:0000256" key="6">
    <source>
        <dbReference type="ARBA" id="ARBA00023077"/>
    </source>
</evidence>
<dbReference type="InterPro" id="IPR036942">
    <property type="entry name" value="Beta-barrel_TonB_sf"/>
</dbReference>
<dbReference type="PANTHER" id="PTHR30069:SF29">
    <property type="entry name" value="HEMOGLOBIN AND HEMOGLOBIN-HAPTOGLOBIN-BINDING PROTEIN 1-RELATED"/>
    <property type="match status" value="1"/>
</dbReference>
<protein>
    <submittedName>
        <fullName evidence="15">Iron complex outermembrane receptor protein</fullName>
    </submittedName>
</protein>
<keyword evidence="4 10" id="KW-0812">Transmembrane</keyword>
<accession>A0A840HWB3</accession>
<evidence type="ECO:0000256" key="9">
    <source>
        <dbReference type="ARBA" id="ARBA00023237"/>
    </source>
</evidence>
<dbReference type="Gene3D" id="2.170.130.10">
    <property type="entry name" value="TonB-dependent receptor, plug domain"/>
    <property type="match status" value="1"/>
</dbReference>
<feature type="domain" description="TonB-dependent receptor plug" evidence="14">
    <location>
        <begin position="45"/>
        <end position="150"/>
    </location>
</feature>
<comment type="subcellular location">
    <subcellularLocation>
        <location evidence="1 10">Cell outer membrane</location>
        <topology evidence="1 10">Multi-pass membrane protein</topology>
    </subcellularLocation>
</comment>
<gene>
    <name evidence="15" type="ORF">HNQ99_002279</name>
</gene>
<evidence type="ECO:0000259" key="14">
    <source>
        <dbReference type="Pfam" id="PF07715"/>
    </source>
</evidence>
<keyword evidence="6 11" id="KW-0798">TonB box</keyword>
<dbReference type="SUPFAM" id="SSF56935">
    <property type="entry name" value="Porins"/>
    <property type="match status" value="1"/>
</dbReference>
<keyword evidence="5 12" id="KW-0732">Signal</keyword>
<dbReference type="GO" id="GO:0015344">
    <property type="term" value="F:siderophore uptake transmembrane transporter activity"/>
    <property type="evidence" value="ECO:0007669"/>
    <property type="project" value="TreeGrafter"/>
</dbReference>
<evidence type="ECO:0000256" key="3">
    <source>
        <dbReference type="ARBA" id="ARBA00022452"/>
    </source>
</evidence>
<keyword evidence="16" id="KW-1185">Reference proteome</keyword>
<evidence type="ECO:0000256" key="11">
    <source>
        <dbReference type="RuleBase" id="RU003357"/>
    </source>
</evidence>
<keyword evidence="9 10" id="KW-0998">Cell outer membrane</keyword>
<dbReference type="GO" id="GO:0009279">
    <property type="term" value="C:cell outer membrane"/>
    <property type="evidence" value="ECO:0007669"/>
    <property type="project" value="UniProtKB-SubCell"/>
</dbReference>
<dbReference type="PANTHER" id="PTHR30069">
    <property type="entry name" value="TONB-DEPENDENT OUTER MEMBRANE RECEPTOR"/>
    <property type="match status" value="1"/>
</dbReference>
<evidence type="ECO:0000256" key="12">
    <source>
        <dbReference type="SAM" id="SignalP"/>
    </source>
</evidence>
<evidence type="ECO:0000256" key="10">
    <source>
        <dbReference type="PROSITE-ProRule" id="PRU01360"/>
    </source>
</evidence>
<dbReference type="PROSITE" id="PS52016">
    <property type="entry name" value="TONB_DEPENDENT_REC_3"/>
    <property type="match status" value="1"/>
</dbReference>
<evidence type="ECO:0000313" key="16">
    <source>
        <dbReference type="Proteomes" id="UP000575068"/>
    </source>
</evidence>
<evidence type="ECO:0000256" key="7">
    <source>
        <dbReference type="ARBA" id="ARBA00023136"/>
    </source>
</evidence>
<dbReference type="Gene3D" id="2.40.170.20">
    <property type="entry name" value="TonB-dependent receptor, beta-barrel domain"/>
    <property type="match status" value="1"/>
</dbReference>
<comment type="similarity">
    <text evidence="10 11">Belongs to the TonB-dependent receptor family.</text>
</comment>
<dbReference type="RefSeq" id="WP_184475744.1">
    <property type="nucleotide sequence ID" value="NZ_JACHOV010000008.1"/>
</dbReference>
<dbReference type="InterPro" id="IPR037066">
    <property type="entry name" value="Plug_dom_sf"/>
</dbReference>
<evidence type="ECO:0000259" key="13">
    <source>
        <dbReference type="Pfam" id="PF00593"/>
    </source>
</evidence>
<feature type="domain" description="TonB-dependent receptor-like beta-barrel" evidence="13">
    <location>
        <begin position="258"/>
        <end position="634"/>
    </location>
</feature>
<evidence type="ECO:0000313" key="15">
    <source>
        <dbReference type="EMBL" id="MBB4641961.1"/>
    </source>
</evidence>
<dbReference type="InterPro" id="IPR000531">
    <property type="entry name" value="Beta-barrel_TonB"/>
</dbReference>
<dbReference type="Pfam" id="PF00593">
    <property type="entry name" value="TonB_dep_Rec_b-barrel"/>
    <property type="match status" value="1"/>
</dbReference>
<dbReference type="Pfam" id="PF07715">
    <property type="entry name" value="Plug"/>
    <property type="match status" value="1"/>
</dbReference>
<comment type="caution">
    <text evidence="15">The sequence shown here is derived from an EMBL/GenBank/DDBJ whole genome shotgun (WGS) entry which is preliminary data.</text>
</comment>
<evidence type="ECO:0000256" key="8">
    <source>
        <dbReference type="ARBA" id="ARBA00023170"/>
    </source>
</evidence>
<name>A0A840HWB3_9SPHN</name>
<dbReference type="EMBL" id="JACHOV010000008">
    <property type="protein sequence ID" value="MBB4641961.1"/>
    <property type="molecule type" value="Genomic_DNA"/>
</dbReference>
<sequence>MKKWLLGAAVGALFPANASAQDADGIIVIGEGLPLPPGSPAYGSVTIERERLTNDASNRIEDVLRDVAGFAQFRRSDSRSANPSAQGATLRSLGGNASSRALVLLDGVPQADPFFGYVPFNALVPERLSLIRVTRGGGAGAFGAGAVAGTIEMASAGRDMLPDISAGAFYGSRDSTEVSATVTPDLGAGFMSLSGRWDRGDGFFTTPKDQRNAFTVPAAYDGWSIGMRAVAPISSDIEVQARGLVFRDERTLRFAGADSSSEGQDASVRLVAKGPWQVDALAYLQSRNFSNIVINSSGRKTLDQRNTPSTGVGGKIEVRPPVGQDHVLRIGADLRRADGDMYENAFNAGTGQLTTQRHAGGQSTTLGFFVEDDWTLGNLVLTGGGRVDRWTITNGFFRERDAAGAPVTNARFADRDGWRATGRAGLLFNLTPALALRAAAYTGFRVPTLNELYRPFVVFPVRTQANAELDPERLEGIEAGWDVRPIEGVSMGFTAYYNRLEGAISNVTIGPDLRQRQNVDAIVAKGFELTAQGTFADFLLSASYAYSHSEVKADGVQAALDGMAPAQSPRHMASATFGWAPASGPALSATVRYVGKQYEDDLQTDVLPDAVTVDGMASIPVRHGLRLVGRVENLFDEEVVTRNVGGSMDLGTPRTFWIGLRFEQ</sequence>
<feature type="chain" id="PRO_5032596573" evidence="12">
    <location>
        <begin position="21"/>
        <end position="664"/>
    </location>
</feature>